<evidence type="ECO:0000313" key="3">
    <source>
        <dbReference type="EMBL" id="KAJ9161252.1"/>
    </source>
</evidence>
<evidence type="ECO:0000256" key="1">
    <source>
        <dbReference type="SAM" id="MobiDB-lite"/>
    </source>
</evidence>
<accession>A0AA38VS65</accession>
<keyword evidence="2" id="KW-0472">Membrane</keyword>
<feature type="compositionally biased region" description="Low complexity" evidence="1">
    <location>
        <begin position="52"/>
        <end position="66"/>
    </location>
</feature>
<feature type="transmembrane region" description="Helical" evidence="2">
    <location>
        <begin position="899"/>
        <end position="920"/>
    </location>
</feature>
<feature type="transmembrane region" description="Helical" evidence="2">
    <location>
        <begin position="386"/>
        <end position="410"/>
    </location>
</feature>
<dbReference type="Proteomes" id="UP001174691">
    <property type="component" value="Unassembled WGS sequence"/>
</dbReference>
<name>A0AA38VS65_9PEZI</name>
<keyword evidence="2" id="KW-1133">Transmembrane helix</keyword>
<feature type="compositionally biased region" description="Basic and acidic residues" evidence="1">
    <location>
        <begin position="180"/>
        <end position="194"/>
    </location>
</feature>
<dbReference type="EMBL" id="JANBVN010000025">
    <property type="protein sequence ID" value="KAJ9161252.1"/>
    <property type="molecule type" value="Genomic_DNA"/>
</dbReference>
<feature type="region of interest" description="Disordered" evidence="1">
    <location>
        <begin position="245"/>
        <end position="276"/>
    </location>
</feature>
<organism evidence="3 4">
    <name type="scientific">Coniochaeta hoffmannii</name>
    <dbReference type="NCBI Taxonomy" id="91930"/>
    <lineage>
        <taxon>Eukaryota</taxon>
        <taxon>Fungi</taxon>
        <taxon>Dikarya</taxon>
        <taxon>Ascomycota</taxon>
        <taxon>Pezizomycotina</taxon>
        <taxon>Sordariomycetes</taxon>
        <taxon>Sordariomycetidae</taxon>
        <taxon>Coniochaetales</taxon>
        <taxon>Coniochaetaceae</taxon>
        <taxon>Coniochaeta</taxon>
    </lineage>
</organism>
<sequence length="999" mass="107662">MDPASAARPPAATETPTASGTSSGQAPAGYKIVKVRKPDGTLATVKRKLAPGEEPTTSAPAEAAPTDNGASKTSDGPPKFKIVTVRKADGTLVKVRRPITNSSQVAESEEKSAIHGNAQPVEPSTVVAESSTAVDKSSSTTAIDPAVVSRAVEAPKPTIAAANPTNDPKGSHAVVPVTTDADKLKPSDDSSDFRAAERELAGALAEQAIYNRQKRTDRLKSSLMRGFGMAVGSALPGLEISHDFEDGDEIMSDDDDWSVDDGDGDDGHDVDGHDLSDELHASNEADHSTGHEVENDASGSHVTFDAGAALGGVAATAVANAAAQPPPPPPGAQAAARAAQNGATTTSDPEKEKHTYKITAKELADIEKATTENLTEKKLNRHWANLTFYFMASLSIVLPLLFILLAGFIGGMKGKPVTSNWHKLEDAIKVAISAWPIVFAAVVAQCFKAYATFKVERGIKLMELEQLVGSSSFASAMKQPILLRRLDLLTVALFAIWCLSPIGSQALVRVYSKERDFLSDNTTVKLVPNHGYNKLFSSNDSFRTITDNPEYAEVSQLVQSYFISALSPEPVMKQYVTDQYLHPIMFHPDGWTPVQAFGSFLTYPESKLFEDGSSDYSSNSDPSADPNPKYEMLSFNMSNSHFNFTCKPWQNKTRQQLDTMQNETDNYVYFSWSDSYTFGVAFTPNLPNETESASTANDITGIRVASANNVHSDKTRNATEQSWDEDPSYEYSYIECGFEQVFEEVEVFCYTDEGTTSSLPSCSAGTSRPAPEDQREKMATKFGDFSELFVAGNPGGIHVMIDSPVTLSEIYLATGAVLTGDTQSGQGLTLSANITSEEFGLRFGFLFNTFLGLGYCPECVNMFQTYELDNRTSVAPLYTDIRAEVYYARDLMYVVNPGWLAGFTVCAAILLVAGVASVAVESMTVAPDVLGYVSTVARNSRYLQLPKLSSAMSGGERAKTVGGVKVMMQDVKGNANVGKIALGLKHEKAQRLVPGRLYR</sequence>
<reference evidence="3" key="1">
    <citation type="submission" date="2022-07" db="EMBL/GenBank/DDBJ databases">
        <title>Fungi with potential for degradation of polypropylene.</title>
        <authorList>
            <person name="Gostincar C."/>
        </authorList>
    </citation>
    <scope>NUCLEOTIDE SEQUENCE</scope>
    <source>
        <strain evidence="3">EXF-13287</strain>
    </source>
</reference>
<feature type="compositionally biased region" description="Basic and acidic residues" evidence="1">
    <location>
        <begin position="265"/>
        <end position="276"/>
    </location>
</feature>
<evidence type="ECO:0000256" key="2">
    <source>
        <dbReference type="SAM" id="Phobius"/>
    </source>
</evidence>
<evidence type="ECO:0000313" key="4">
    <source>
        <dbReference type="Proteomes" id="UP001174691"/>
    </source>
</evidence>
<feature type="compositionally biased region" description="Low complexity" evidence="1">
    <location>
        <begin position="332"/>
        <end position="344"/>
    </location>
</feature>
<feature type="compositionally biased region" description="Polar residues" evidence="1">
    <location>
        <begin position="127"/>
        <end position="141"/>
    </location>
</feature>
<feature type="transmembrane region" description="Helical" evidence="2">
    <location>
        <begin position="430"/>
        <end position="451"/>
    </location>
</feature>
<feature type="region of interest" description="Disordered" evidence="1">
    <location>
        <begin position="1"/>
        <end position="83"/>
    </location>
</feature>
<feature type="region of interest" description="Disordered" evidence="1">
    <location>
        <begin position="320"/>
        <end position="355"/>
    </location>
</feature>
<keyword evidence="4" id="KW-1185">Reference proteome</keyword>
<feature type="region of interest" description="Disordered" evidence="1">
    <location>
        <begin position="95"/>
        <end position="141"/>
    </location>
</feature>
<feature type="region of interest" description="Disordered" evidence="1">
    <location>
        <begin position="158"/>
        <end position="194"/>
    </location>
</feature>
<feature type="compositionally biased region" description="Acidic residues" evidence="1">
    <location>
        <begin position="245"/>
        <end position="264"/>
    </location>
</feature>
<comment type="caution">
    <text evidence="3">The sequence shown here is derived from an EMBL/GenBank/DDBJ whole genome shotgun (WGS) entry which is preliminary data.</text>
</comment>
<protein>
    <submittedName>
        <fullName evidence="3">Uncharacterized protein</fullName>
    </submittedName>
</protein>
<proteinExistence type="predicted"/>
<gene>
    <name evidence="3" type="ORF">NKR19_g2448</name>
</gene>
<dbReference type="AlphaFoldDB" id="A0AA38VS65"/>
<feature type="compositionally biased region" description="Low complexity" evidence="1">
    <location>
        <begin position="1"/>
        <end position="23"/>
    </location>
</feature>
<keyword evidence="2" id="KW-0812">Transmembrane</keyword>